<accession>A0ACC0DHW3</accession>
<reference evidence="1 2" key="1">
    <citation type="journal article" date="2022" name="New Phytol.">
        <title>Ecological generalism drives hyperdiversity of secondary metabolite gene clusters in xylarialean endophytes.</title>
        <authorList>
            <person name="Franco M.E.E."/>
            <person name="Wisecaver J.H."/>
            <person name="Arnold A.E."/>
            <person name="Ju Y.M."/>
            <person name="Slot J.C."/>
            <person name="Ahrendt S."/>
            <person name="Moore L.P."/>
            <person name="Eastman K.E."/>
            <person name="Scott K."/>
            <person name="Konkel Z."/>
            <person name="Mondo S.J."/>
            <person name="Kuo A."/>
            <person name="Hayes R.D."/>
            <person name="Haridas S."/>
            <person name="Andreopoulos B."/>
            <person name="Riley R."/>
            <person name="LaButti K."/>
            <person name="Pangilinan J."/>
            <person name="Lipzen A."/>
            <person name="Amirebrahimi M."/>
            <person name="Yan J."/>
            <person name="Adam C."/>
            <person name="Keymanesh K."/>
            <person name="Ng V."/>
            <person name="Louie K."/>
            <person name="Northen T."/>
            <person name="Drula E."/>
            <person name="Henrissat B."/>
            <person name="Hsieh H.M."/>
            <person name="Youens-Clark K."/>
            <person name="Lutzoni F."/>
            <person name="Miadlikowska J."/>
            <person name="Eastwood D.C."/>
            <person name="Hamelin R.C."/>
            <person name="Grigoriev I.V."/>
            <person name="U'Ren J.M."/>
        </authorList>
    </citation>
    <scope>NUCLEOTIDE SEQUENCE [LARGE SCALE GENOMIC DNA]</scope>
    <source>
        <strain evidence="1 2">ER1909</strain>
    </source>
</reference>
<dbReference type="Proteomes" id="UP001497680">
    <property type="component" value="Unassembled WGS sequence"/>
</dbReference>
<gene>
    <name evidence="1" type="ORF">F4821DRAFT_254671</name>
</gene>
<keyword evidence="2" id="KW-1185">Reference proteome</keyword>
<organism evidence="1 2">
    <name type="scientific">Hypoxylon rubiginosum</name>
    <dbReference type="NCBI Taxonomy" id="110542"/>
    <lineage>
        <taxon>Eukaryota</taxon>
        <taxon>Fungi</taxon>
        <taxon>Dikarya</taxon>
        <taxon>Ascomycota</taxon>
        <taxon>Pezizomycotina</taxon>
        <taxon>Sordariomycetes</taxon>
        <taxon>Xylariomycetidae</taxon>
        <taxon>Xylariales</taxon>
        <taxon>Hypoxylaceae</taxon>
        <taxon>Hypoxylon</taxon>
    </lineage>
</organism>
<evidence type="ECO:0000313" key="2">
    <source>
        <dbReference type="Proteomes" id="UP001497680"/>
    </source>
</evidence>
<name>A0ACC0DHW3_9PEZI</name>
<dbReference type="EMBL" id="MU394285">
    <property type="protein sequence ID" value="KAI6091917.1"/>
    <property type="molecule type" value="Genomic_DNA"/>
</dbReference>
<evidence type="ECO:0000313" key="1">
    <source>
        <dbReference type="EMBL" id="KAI6091917.1"/>
    </source>
</evidence>
<sequence length="343" mass="39203">MTDRGTRKRSRAILLQGFEVAIADTLGPGWTATDVSRWVTYHGGVFKNTVEEGVTHLLATPEQFKQKLPAVKKALALKTTHIVTQDWLEDTLEKRRRQKERDYSLKEILREENEKNKREERARKGIEQGETFVNTNLYHIYRDETYFPYEVTITRDDEAAGTAGQKYILYLWESNAKPHLYHFVTKFLRKHRDNRPVIYRPHETPGLLKRGLDDFRGFFQKKTGIHWDERIAKQGTMPADKFQYQPPTGGKPVGLVPEFFLLPSGELLIPIEPALSTPTCQGQDENTQLAPLEDTPHAGTKRGPEDELTLPDCKKQKTTTAAKEDSGTSNLSESHASEDQRAD</sequence>
<comment type="caution">
    <text evidence="1">The sequence shown here is derived from an EMBL/GenBank/DDBJ whole genome shotgun (WGS) entry which is preliminary data.</text>
</comment>
<proteinExistence type="predicted"/>
<protein>
    <submittedName>
        <fullName evidence="1">Uncharacterized protein</fullName>
    </submittedName>
</protein>